<dbReference type="Gene3D" id="3.10.20.30">
    <property type="match status" value="1"/>
</dbReference>
<organism evidence="4 5">
    <name type="scientific">Litoribaculum gwangyangense</name>
    <dbReference type="NCBI Taxonomy" id="1130722"/>
    <lineage>
        <taxon>Bacteria</taxon>
        <taxon>Pseudomonadati</taxon>
        <taxon>Bacteroidota</taxon>
        <taxon>Flavobacteriia</taxon>
        <taxon>Flavobacteriales</taxon>
        <taxon>Flavobacteriaceae</taxon>
        <taxon>Litoribaculum</taxon>
    </lineage>
</organism>
<dbReference type="SUPFAM" id="SSF54285">
    <property type="entry name" value="MoaD/ThiS"/>
    <property type="match status" value="1"/>
</dbReference>
<sequence>MLVTIKYFGQLTEITHLNEETIEVSENQTISELLDTLYRKYNTLKTKDFKVAQNQELVDENTKLTGSEIALLPPFSGG</sequence>
<protein>
    <recommendedName>
        <fullName evidence="3">Molybdopterin synthase sulfur carrier subunit</fullName>
    </recommendedName>
</protein>
<comment type="caution">
    <text evidence="4">The sequence shown here is derived from an EMBL/GenBank/DDBJ whole genome shotgun (WGS) entry which is preliminary data.</text>
</comment>
<evidence type="ECO:0000313" key="4">
    <source>
        <dbReference type="EMBL" id="GAA4811319.1"/>
    </source>
</evidence>
<reference evidence="5" key="1">
    <citation type="journal article" date="2019" name="Int. J. Syst. Evol. Microbiol.">
        <title>The Global Catalogue of Microorganisms (GCM) 10K type strain sequencing project: providing services to taxonomists for standard genome sequencing and annotation.</title>
        <authorList>
            <consortium name="The Broad Institute Genomics Platform"/>
            <consortium name="The Broad Institute Genome Sequencing Center for Infectious Disease"/>
            <person name="Wu L."/>
            <person name="Ma J."/>
        </authorList>
    </citation>
    <scope>NUCLEOTIDE SEQUENCE [LARGE SCALE GENOMIC DNA]</scope>
    <source>
        <strain evidence="5">JCM 18325</strain>
    </source>
</reference>
<dbReference type="InterPro" id="IPR044672">
    <property type="entry name" value="MOCS2A"/>
</dbReference>
<evidence type="ECO:0000256" key="2">
    <source>
        <dbReference type="ARBA" id="ARBA00024200"/>
    </source>
</evidence>
<dbReference type="PANTHER" id="PTHR33359:SF1">
    <property type="entry name" value="MOLYBDOPTERIN SYNTHASE SULFUR CARRIER SUBUNIT"/>
    <property type="match status" value="1"/>
</dbReference>
<dbReference type="Proteomes" id="UP001501433">
    <property type="component" value="Unassembled WGS sequence"/>
</dbReference>
<evidence type="ECO:0000256" key="1">
    <source>
        <dbReference type="ARBA" id="ARBA00022741"/>
    </source>
</evidence>
<dbReference type="InterPro" id="IPR016155">
    <property type="entry name" value="Mopterin_synth/thiamin_S_b"/>
</dbReference>
<name>A0ABP9CKN6_9FLAO</name>
<dbReference type="CDD" id="cd00754">
    <property type="entry name" value="Ubl_MoaD"/>
    <property type="match status" value="1"/>
</dbReference>
<accession>A0ABP9CKN6</accession>
<evidence type="ECO:0000256" key="3">
    <source>
        <dbReference type="ARBA" id="ARBA00024247"/>
    </source>
</evidence>
<dbReference type="EMBL" id="BAABJW010000002">
    <property type="protein sequence ID" value="GAA4811319.1"/>
    <property type="molecule type" value="Genomic_DNA"/>
</dbReference>
<keyword evidence="5" id="KW-1185">Reference proteome</keyword>
<dbReference type="InterPro" id="IPR012675">
    <property type="entry name" value="Beta-grasp_dom_sf"/>
</dbReference>
<comment type="similarity">
    <text evidence="2">Belongs to the MoaD family.</text>
</comment>
<dbReference type="PANTHER" id="PTHR33359">
    <property type="entry name" value="MOLYBDOPTERIN SYNTHASE SULFUR CARRIER SUBUNIT"/>
    <property type="match status" value="1"/>
</dbReference>
<gene>
    <name evidence="4" type="ORF">GCM10023330_18210</name>
</gene>
<dbReference type="InterPro" id="IPR003749">
    <property type="entry name" value="ThiS/MoaD-like"/>
</dbReference>
<dbReference type="RefSeq" id="WP_345276642.1">
    <property type="nucleotide sequence ID" value="NZ_BAABJW010000002.1"/>
</dbReference>
<keyword evidence="1" id="KW-0547">Nucleotide-binding</keyword>
<proteinExistence type="inferred from homology"/>
<evidence type="ECO:0000313" key="5">
    <source>
        <dbReference type="Proteomes" id="UP001501433"/>
    </source>
</evidence>
<dbReference type="Pfam" id="PF02597">
    <property type="entry name" value="ThiS"/>
    <property type="match status" value="1"/>
</dbReference>